<dbReference type="CDD" id="cd04301">
    <property type="entry name" value="NAT_SF"/>
    <property type="match status" value="1"/>
</dbReference>
<dbReference type="PROSITE" id="PS51186">
    <property type="entry name" value="GNAT"/>
    <property type="match status" value="1"/>
</dbReference>
<dbReference type="EMBL" id="JBHUDK010000004">
    <property type="protein sequence ID" value="MFD1598337.1"/>
    <property type="molecule type" value="Genomic_DNA"/>
</dbReference>
<keyword evidence="6" id="KW-1185">Reference proteome</keyword>
<organism evidence="5 6">
    <name type="scientific">Halobellus rarus</name>
    <dbReference type="NCBI Taxonomy" id="1126237"/>
    <lineage>
        <taxon>Archaea</taxon>
        <taxon>Methanobacteriati</taxon>
        <taxon>Methanobacteriota</taxon>
        <taxon>Stenosarchaea group</taxon>
        <taxon>Halobacteria</taxon>
        <taxon>Halobacteriales</taxon>
        <taxon>Haloferacaceae</taxon>
        <taxon>Halobellus</taxon>
    </lineage>
</organism>
<dbReference type="Pfam" id="PF00583">
    <property type="entry name" value="Acetyltransf_1"/>
    <property type="match status" value="1"/>
</dbReference>
<sequence>MADPDDSEGSERGARPGETGTHPVETGTRSEHASVSIDSPDLDAVDALVDLWVALASDQRAHDSHILPDENRAVVRDTLARHAVTGGIRVARGDGDIVGFVTFGIQSGAYEQDETRGVVRNVYVEPAYRGAGIGTALMDAAESALRGTGATVLSLEAMAANREAQKFYLERGYEPHRIQFEKPADSGEVAAVDAPAENDTHSKED</sequence>
<dbReference type="Gene3D" id="3.40.630.30">
    <property type="match status" value="1"/>
</dbReference>
<dbReference type="PANTHER" id="PTHR43877">
    <property type="entry name" value="AMINOALKYLPHOSPHONATE N-ACETYLTRANSFERASE-RELATED-RELATED"/>
    <property type="match status" value="1"/>
</dbReference>
<evidence type="ECO:0000256" key="1">
    <source>
        <dbReference type="ARBA" id="ARBA00022679"/>
    </source>
</evidence>
<evidence type="ECO:0000313" key="5">
    <source>
        <dbReference type="EMBL" id="MFD1598337.1"/>
    </source>
</evidence>
<dbReference type="InterPro" id="IPR000182">
    <property type="entry name" value="GNAT_dom"/>
</dbReference>
<accession>A0ABD6CKU6</accession>
<keyword evidence="2 5" id="KW-0012">Acyltransferase</keyword>
<evidence type="ECO:0000259" key="4">
    <source>
        <dbReference type="PROSITE" id="PS51186"/>
    </source>
</evidence>
<reference evidence="5 6" key="1">
    <citation type="journal article" date="2019" name="Int. J. Syst. Evol. Microbiol.">
        <title>The Global Catalogue of Microorganisms (GCM) 10K type strain sequencing project: providing services to taxonomists for standard genome sequencing and annotation.</title>
        <authorList>
            <consortium name="The Broad Institute Genomics Platform"/>
            <consortium name="The Broad Institute Genome Sequencing Center for Infectious Disease"/>
            <person name="Wu L."/>
            <person name="Ma J."/>
        </authorList>
    </citation>
    <scope>NUCLEOTIDE SEQUENCE [LARGE SCALE GENOMIC DNA]</scope>
    <source>
        <strain evidence="5 6">CGMCC 1.12121</strain>
    </source>
</reference>
<feature type="region of interest" description="Disordered" evidence="3">
    <location>
        <begin position="1"/>
        <end position="37"/>
    </location>
</feature>
<dbReference type="GO" id="GO:0016746">
    <property type="term" value="F:acyltransferase activity"/>
    <property type="evidence" value="ECO:0007669"/>
    <property type="project" value="UniProtKB-KW"/>
</dbReference>
<dbReference type="RefSeq" id="WP_256422596.1">
    <property type="nucleotide sequence ID" value="NZ_JANHDI010000013.1"/>
</dbReference>
<feature type="domain" description="N-acetyltransferase" evidence="4">
    <location>
        <begin position="35"/>
        <end position="195"/>
    </location>
</feature>
<dbReference type="EC" id="2.3.-.-" evidence="5"/>
<dbReference type="InterPro" id="IPR050832">
    <property type="entry name" value="Bact_Acetyltransf"/>
</dbReference>
<keyword evidence="1 5" id="KW-0808">Transferase</keyword>
<dbReference type="SUPFAM" id="SSF55729">
    <property type="entry name" value="Acyl-CoA N-acyltransferases (Nat)"/>
    <property type="match status" value="1"/>
</dbReference>
<evidence type="ECO:0000256" key="2">
    <source>
        <dbReference type="ARBA" id="ARBA00023315"/>
    </source>
</evidence>
<dbReference type="Proteomes" id="UP001597085">
    <property type="component" value="Unassembled WGS sequence"/>
</dbReference>
<protein>
    <submittedName>
        <fullName evidence="5">GNAT family N-acetyltransferase</fullName>
        <ecNumber evidence="5">2.3.-.-</ecNumber>
    </submittedName>
</protein>
<evidence type="ECO:0000313" key="6">
    <source>
        <dbReference type="Proteomes" id="UP001597085"/>
    </source>
</evidence>
<dbReference type="AlphaFoldDB" id="A0ABD6CKU6"/>
<name>A0ABD6CKU6_9EURY</name>
<gene>
    <name evidence="5" type="ORF">ACFSBX_05145</name>
</gene>
<comment type="caution">
    <text evidence="5">The sequence shown here is derived from an EMBL/GenBank/DDBJ whole genome shotgun (WGS) entry which is preliminary data.</text>
</comment>
<evidence type="ECO:0000256" key="3">
    <source>
        <dbReference type="SAM" id="MobiDB-lite"/>
    </source>
</evidence>
<feature type="region of interest" description="Disordered" evidence="3">
    <location>
        <begin position="182"/>
        <end position="205"/>
    </location>
</feature>
<dbReference type="InterPro" id="IPR016181">
    <property type="entry name" value="Acyl_CoA_acyltransferase"/>
</dbReference>
<proteinExistence type="predicted"/>